<evidence type="ECO:0000256" key="1">
    <source>
        <dbReference type="ARBA" id="ARBA00004861"/>
    </source>
</evidence>
<dbReference type="CDD" id="cd04725">
    <property type="entry name" value="OMP_decarboxylase_like"/>
    <property type="match status" value="1"/>
</dbReference>
<evidence type="ECO:0000259" key="8">
    <source>
        <dbReference type="SMART" id="SM00934"/>
    </source>
</evidence>
<dbReference type="Proteomes" id="UP000183995">
    <property type="component" value="Unassembled WGS sequence"/>
</dbReference>
<evidence type="ECO:0000313" key="9">
    <source>
        <dbReference type="EMBL" id="SHH86023.1"/>
    </source>
</evidence>
<comment type="similarity">
    <text evidence="2 7">Belongs to the OMP decarboxylase family. Type 2 subfamily.</text>
</comment>
<evidence type="ECO:0000256" key="6">
    <source>
        <dbReference type="ARBA" id="ARBA00049157"/>
    </source>
</evidence>
<dbReference type="InterPro" id="IPR011995">
    <property type="entry name" value="OMPdecase_type-2"/>
</dbReference>
<keyword evidence="4 7" id="KW-0665">Pyrimidine biosynthesis</keyword>
<dbReference type="AlphaFoldDB" id="A0A1M5WFK5"/>
<comment type="catalytic activity">
    <reaction evidence="6 7">
        <text>orotidine 5'-phosphate + H(+) = UMP + CO2</text>
        <dbReference type="Rhea" id="RHEA:11596"/>
        <dbReference type="ChEBI" id="CHEBI:15378"/>
        <dbReference type="ChEBI" id="CHEBI:16526"/>
        <dbReference type="ChEBI" id="CHEBI:57538"/>
        <dbReference type="ChEBI" id="CHEBI:57865"/>
        <dbReference type="EC" id="4.1.1.23"/>
    </reaction>
</comment>
<evidence type="ECO:0000256" key="3">
    <source>
        <dbReference type="ARBA" id="ARBA00022793"/>
    </source>
</evidence>
<dbReference type="RefSeq" id="WP_073076779.1">
    <property type="nucleotide sequence ID" value="NZ_FQXV01000003.1"/>
</dbReference>
<gene>
    <name evidence="7" type="primary">pyrF</name>
    <name evidence="9" type="ORF">SAMN02745823_01233</name>
</gene>
<name>A0A1M5WFK5_9FIRM</name>
<keyword evidence="5 7" id="KW-0456">Lyase</keyword>
<dbReference type="STRING" id="1123282.SAMN02745823_01233"/>
<dbReference type="InterPro" id="IPR013785">
    <property type="entry name" value="Aldolase_TIM"/>
</dbReference>
<dbReference type="InterPro" id="IPR001754">
    <property type="entry name" value="OMPdeCOase_dom"/>
</dbReference>
<dbReference type="PANTHER" id="PTHR43375:SF1">
    <property type="entry name" value="OROTIDINE 5'-PHOSPHATE DECARBOXYLASE"/>
    <property type="match status" value="1"/>
</dbReference>
<evidence type="ECO:0000256" key="7">
    <source>
        <dbReference type="HAMAP-Rule" id="MF_01215"/>
    </source>
</evidence>
<dbReference type="InterPro" id="IPR018089">
    <property type="entry name" value="OMPdecase_AS"/>
</dbReference>
<evidence type="ECO:0000256" key="2">
    <source>
        <dbReference type="ARBA" id="ARBA00008847"/>
    </source>
</evidence>
<keyword evidence="3 7" id="KW-0210">Decarboxylase</keyword>
<accession>A0A1M5WFK5</accession>
<organism evidence="9 10">
    <name type="scientific">Sporobacter termitidis DSM 10068</name>
    <dbReference type="NCBI Taxonomy" id="1123282"/>
    <lineage>
        <taxon>Bacteria</taxon>
        <taxon>Bacillati</taxon>
        <taxon>Bacillota</taxon>
        <taxon>Clostridia</taxon>
        <taxon>Eubacteriales</taxon>
        <taxon>Oscillospiraceae</taxon>
        <taxon>Sporobacter</taxon>
    </lineage>
</organism>
<dbReference type="PANTHER" id="PTHR43375">
    <property type="entry name" value="OROTIDINE 5'-PHOSPHATE DECARBOXYLASE"/>
    <property type="match status" value="1"/>
</dbReference>
<dbReference type="Gene3D" id="3.20.20.70">
    <property type="entry name" value="Aldolase class I"/>
    <property type="match status" value="1"/>
</dbReference>
<dbReference type="Pfam" id="PF00215">
    <property type="entry name" value="OMPdecase"/>
    <property type="match status" value="1"/>
</dbReference>
<dbReference type="GO" id="GO:0006207">
    <property type="term" value="P:'de novo' pyrimidine nucleobase biosynthetic process"/>
    <property type="evidence" value="ECO:0007669"/>
    <property type="project" value="InterPro"/>
</dbReference>
<keyword evidence="10" id="KW-1185">Reference proteome</keyword>
<proteinExistence type="inferred from homology"/>
<feature type="active site" description="Proton donor" evidence="7">
    <location>
        <position position="106"/>
    </location>
</feature>
<evidence type="ECO:0000256" key="5">
    <source>
        <dbReference type="ARBA" id="ARBA00023239"/>
    </source>
</evidence>
<dbReference type="SMART" id="SM00934">
    <property type="entry name" value="OMPdecase"/>
    <property type="match status" value="1"/>
</dbReference>
<dbReference type="InterPro" id="IPR011060">
    <property type="entry name" value="RibuloseP-bd_barrel"/>
</dbReference>
<dbReference type="SUPFAM" id="SSF51366">
    <property type="entry name" value="Ribulose-phoshate binding barrel"/>
    <property type="match status" value="1"/>
</dbReference>
<dbReference type="GO" id="GO:0004590">
    <property type="term" value="F:orotidine-5'-phosphate decarboxylase activity"/>
    <property type="evidence" value="ECO:0007669"/>
    <property type="project" value="UniProtKB-UniRule"/>
</dbReference>
<protein>
    <recommendedName>
        <fullName evidence="7">Orotidine 5'-phosphate decarboxylase</fullName>
        <ecNumber evidence="7">4.1.1.23</ecNumber>
    </recommendedName>
    <alternativeName>
        <fullName evidence="7">OMP decarboxylase</fullName>
        <shortName evidence="7">OMPDCase</shortName>
        <shortName evidence="7">OMPdecase</shortName>
    </alternativeName>
</protein>
<reference evidence="9 10" key="1">
    <citation type="submission" date="2016-11" db="EMBL/GenBank/DDBJ databases">
        <authorList>
            <person name="Jaros S."/>
            <person name="Januszkiewicz K."/>
            <person name="Wedrychowicz H."/>
        </authorList>
    </citation>
    <scope>NUCLEOTIDE SEQUENCE [LARGE SCALE GENOMIC DNA]</scope>
    <source>
        <strain evidence="9 10">DSM 10068</strain>
    </source>
</reference>
<comment type="pathway">
    <text evidence="1 7">Pyrimidine metabolism; UMP biosynthesis via de novo pathway; UMP from orotate: step 2/2.</text>
</comment>
<dbReference type="UniPathway" id="UPA00070">
    <property type="reaction ID" value="UER00120"/>
</dbReference>
<evidence type="ECO:0000313" key="10">
    <source>
        <dbReference type="Proteomes" id="UP000183995"/>
    </source>
</evidence>
<feature type="domain" description="Orotidine 5'-phosphate decarboxylase" evidence="8">
    <location>
        <begin position="16"/>
        <end position="289"/>
    </location>
</feature>
<dbReference type="EC" id="4.1.1.23" evidence="7"/>
<dbReference type="PROSITE" id="PS00156">
    <property type="entry name" value="OMPDECASE"/>
    <property type="match status" value="1"/>
</dbReference>
<dbReference type="HAMAP" id="MF_01215">
    <property type="entry name" value="OMPdecase_type2"/>
    <property type="match status" value="1"/>
</dbReference>
<dbReference type="EMBL" id="FQXV01000003">
    <property type="protein sequence ID" value="SHH86023.1"/>
    <property type="molecule type" value="Genomic_DNA"/>
</dbReference>
<dbReference type="OrthoDB" id="9808470at2"/>
<dbReference type="NCBIfam" id="TIGR02127">
    <property type="entry name" value="pyrF_sub2"/>
    <property type="match status" value="1"/>
</dbReference>
<sequence>MSFDILQEKIIALKNPTVAGLDPLPDYVPKHIMDRHLALKGETLEAAADAYFEFNRGLIDALCDIVPAVKPQSAYYELLGPAGVAALAKTAAYAKAKGLYVIADVKRNDIGSTAEAYSAAYLGTVKIGGSELAPFDFDAATINGYLGTDGIAPFLETCRRRNKAVFVLVKTSNPSSAELQDLQVGERKLYEAAGDLIEALARDTAGKYGYTCAGAVVGATYPEELKSLRRRLKNTFFLVPGYGAQGGGAGDVAGAFDENGRGAVINSSRAIICAWKKTGRDGLDFAEAARAEAIKMRGALRECVDFR</sequence>
<evidence type="ECO:0000256" key="4">
    <source>
        <dbReference type="ARBA" id="ARBA00022975"/>
    </source>
</evidence>
<dbReference type="GO" id="GO:0044205">
    <property type="term" value="P:'de novo' UMP biosynthetic process"/>
    <property type="evidence" value="ECO:0007669"/>
    <property type="project" value="UniProtKB-UniRule"/>
</dbReference>